<comment type="caution">
    <text evidence="11">The sequence shown here is derived from an EMBL/GenBank/DDBJ whole genome shotgun (WGS) entry which is preliminary data.</text>
</comment>
<dbReference type="FunFam" id="3.40.50.300:FF:000522">
    <property type="entry name" value="Gluconokinase"/>
    <property type="match status" value="1"/>
</dbReference>
<reference evidence="11 12" key="1">
    <citation type="submission" date="2006-02" db="EMBL/GenBank/DDBJ databases">
        <authorList>
            <person name="Pinhassi J."/>
            <person name="Pedros-Alio C."/>
            <person name="Ferriera S."/>
            <person name="Johnson J."/>
            <person name="Kravitz S."/>
            <person name="Halpern A."/>
            <person name="Remington K."/>
            <person name="Beeson K."/>
            <person name="Tran B."/>
            <person name="Rogers Y.-H."/>
            <person name="Friedman R."/>
            <person name="Venter J.C."/>
        </authorList>
    </citation>
    <scope>NUCLEOTIDE SEQUENCE [LARGE SCALE GENOMIC DNA]</scope>
    <source>
        <strain evidence="11 12">MED297</strain>
    </source>
</reference>
<protein>
    <recommendedName>
        <fullName evidence="3 10">Gluconokinase</fullName>
        <ecNumber evidence="3 10">2.7.1.12</ecNumber>
    </recommendedName>
</protein>
<dbReference type="EC" id="2.7.1.12" evidence="3 10"/>
<evidence type="ECO:0000256" key="2">
    <source>
        <dbReference type="ARBA" id="ARBA00008420"/>
    </source>
</evidence>
<evidence type="ECO:0000256" key="5">
    <source>
        <dbReference type="ARBA" id="ARBA00022741"/>
    </source>
</evidence>
<comment type="pathway">
    <text evidence="1">Carbohydrate acid metabolism.</text>
</comment>
<dbReference type="GO" id="GO:0005524">
    <property type="term" value="F:ATP binding"/>
    <property type="evidence" value="ECO:0007669"/>
    <property type="project" value="UniProtKB-KW"/>
</dbReference>
<dbReference type="OrthoDB" id="9795716at2"/>
<dbReference type="Proteomes" id="UP000005953">
    <property type="component" value="Unassembled WGS sequence"/>
</dbReference>
<keyword evidence="7 10" id="KW-0067">ATP-binding</keyword>
<keyword evidence="5 10" id="KW-0547">Nucleotide-binding</keyword>
<dbReference type="GO" id="GO:0019521">
    <property type="term" value="P:D-gluconate metabolic process"/>
    <property type="evidence" value="ECO:0007669"/>
    <property type="project" value="UniProtKB-KW"/>
</dbReference>
<dbReference type="InterPro" id="IPR031322">
    <property type="entry name" value="Shikimate/glucono_kinase"/>
</dbReference>
<gene>
    <name evidence="11" type="ORF">MED297_17987</name>
</gene>
<dbReference type="GO" id="GO:0005737">
    <property type="term" value="C:cytoplasm"/>
    <property type="evidence" value="ECO:0007669"/>
    <property type="project" value="TreeGrafter"/>
</dbReference>
<dbReference type="Pfam" id="PF01202">
    <property type="entry name" value="SKI"/>
    <property type="match status" value="1"/>
</dbReference>
<evidence type="ECO:0000256" key="1">
    <source>
        <dbReference type="ARBA" id="ARBA00004761"/>
    </source>
</evidence>
<evidence type="ECO:0000256" key="8">
    <source>
        <dbReference type="ARBA" id="ARBA00023064"/>
    </source>
</evidence>
<evidence type="ECO:0000256" key="4">
    <source>
        <dbReference type="ARBA" id="ARBA00022679"/>
    </source>
</evidence>
<comment type="similarity">
    <text evidence="2 10">Belongs to the gluconokinase GntK/GntV family.</text>
</comment>
<dbReference type="GO" id="GO:0046316">
    <property type="term" value="F:gluconokinase activity"/>
    <property type="evidence" value="ECO:0007669"/>
    <property type="project" value="UniProtKB-EC"/>
</dbReference>
<dbReference type="RefSeq" id="WP_008044055.1">
    <property type="nucleotide sequence ID" value="NZ_CH724150.1"/>
</dbReference>
<dbReference type="AlphaFoldDB" id="A4BHG0"/>
<evidence type="ECO:0000256" key="6">
    <source>
        <dbReference type="ARBA" id="ARBA00022777"/>
    </source>
</evidence>
<accession>A4BHG0</accession>
<comment type="catalytic activity">
    <reaction evidence="9 10">
        <text>D-gluconate + ATP = 6-phospho-D-gluconate + ADP + H(+)</text>
        <dbReference type="Rhea" id="RHEA:19433"/>
        <dbReference type="ChEBI" id="CHEBI:15378"/>
        <dbReference type="ChEBI" id="CHEBI:18391"/>
        <dbReference type="ChEBI" id="CHEBI:30616"/>
        <dbReference type="ChEBI" id="CHEBI:58759"/>
        <dbReference type="ChEBI" id="CHEBI:456216"/>
        <dbReference type="EC" id="2.7.1.12"/>
    </reaction>
</comment>
<dbReference type="Gene3D" id="3.40.50.300">
    <property type="entry name" value="P-loop containing nucleotide triphosphate hydrolases"/>
    <property type="match status" value="1"/>
</dbReference>
<evidence type="ECO:0000256" key="3">
    <source>
        <dbReference type="ARBA" id="ARBA00012054"/>
    </source>
</evidence>
<dbReference type="InterPro" id="IPR006001">
    <property type="entry name" value="Therm_gnt_kin"/>
</dbReference>
<keyword evidence="12" id="KW-1185">Reference proteome</keyword>
<evidence type="ECO:0000313" key="11">
    <source>
        <dbReference type="EMBL" id="EAR08508.1"/>
    </source>
</evidence>
<keyword evidence="4 10" id="KW-0808">Transferase</keyword>
<dbReference type="PANTHER" id="PTHR43442:SF3">
    <property type="entry name" value="GLUCONOKINASE-RELATED"/>
    <property type="match status" value="1"/>
</dbReference>
<dbReference type="SUPFAM" id="SSF52540">
    <property type="entry name" value="P-loop containing nucleoside triphosphate hydrolases"/>
    <property type="match status" value="1"/>
</dbReference>
<dbReference type="EMBL" id="AAOE01000020">
    <property type="protein sequence ID" value="EAR08508.1"/>
    <property type="molecule type" value="Genomic_DNA"/>
</dbReference>
<dbReference type="HOGENOM" id="CLU_077168_4_0_6"/>
<keyword evidence="6 10" id="KW-0418">Kinase</keyword>
<dbReference type="STRING" id="314283.MED297_17987"/>
<proteinExistence type="inferred from homology"/>
<dbReference type="CDD" id="cd02021">
    <property type="entry name" value="GntK"/>
    <property type="match status" value="1"/>
</dbReference>
<evidence type="ECO:0000256" key="9">
    <source>
        <dbReference type="ARBA" id="ARBA00048090"/>
    </source>
</evidence>
<keyword evidence="8" id="KW-0311">Gluconate utilization</keyword>
<dbReference type="PANTHER" id="PTHR43442">
    <property type="entry name" value="GLUCONOKINASE-RELATED"/>
    <property type="match status" value="1"/>
</dbReference>
<evidence type="ECO:0000256" key="10">
    <source>
        <dbReference type="RuleBase" id="RU363066"/>
    </source>
</evidence>
<dbReference type="NCBIfam" id="TIGR01313">
    <property type="entry name" value="therm_gnt_kin"/>
    <property type="match status" value="1"/>
</dbReference>
<name>A4BHG0_9GAMM</name>
<organism evidence="11 12">
    <name type="scientific">Reinekea blandensis MED297</name>
    <dbReference type="NCBI Taxonomy" id="314283"/>
    <lineage>
        <taxon>Bacteria</taxon>
        <taxon>Pseudomonadati</taxon>
        <taxon>Pseudomonadota</taxon>
        <taxon>Gammaproteobacteria</taxon>
        <taxon>Oceanospirillales</taxon>
        <taxon>Saccharospirillaceae</taxon>
        <taxon>Reinekea</taxon>
    </lineage>
</organism>
<evidence type="ECO:0000313" key="12">
    <source>
        <dbReference type="Proteomes" id="UP000005953"/>
    </source>
</evidence>
<sequence length="166" mass="18746">MNYKIVVMGVSGCGKSSVASKIAERLSIPFVDGDDYHSEESIRKMSSGTPLTDEDRFSWLNRLNGIIKENDQLVLACSSLTPTYRDILRKGNPELRFVYLQGTLDVIWPRMSERSNHYFSGLDLLKSQFKTLIEPTEEEAIIIPIDQPVDDVVMQAVEQLSSIEMS</sequence>
<dbReference type="InterPro" id="IPR027417">
    <property type="entry name" value="P-loop_NTPase"/>
</dbReference>
<evidence type="ECO:0000256" key="7">
    <source>
        <dbReference type="ARBA" id="ARBA00022840"/>
    </source>
</evidence>